<dbReference type="RefSeq" id="WP_089514878.1">
    <property type="nucleotide sequence ID" value="NZ_NJGG01000001.1"/>
</dbReference>
<reference evidence="2 3" key="1">
    <citation type="submission" date="2017-06" db="EMBL/GenBank/DDBJ databases">
        <title>Reclassification of a Polynucleobacter cosmopolitanus strain isolated from tropical Lake Victoria as Polynucleobacter victoriensis comb. nov.</title>
        <authorList>
            <person name="Hahn M.W."/>
        </authorList>
    </citation>
    <scope>NUCLEOTIDE SEQUENCE [LARGE SCALE GENOMIC DNA]</scope>
    <source>
        <strain evidence="2 3">MWH-MoIso2</strain>
    </source>
</reference>
<dbReference type="Pfam" id="PF21221">
    <property type="entry name" value="B_lactamase-like_C"/>
    <property type="match status" value="1"/>
</dbReference>
<dbReference type="InterPro" id="IPR001279">
    <property type="entry name" value="Metallo-B-lactamas"/>
</dbReference>
<protein>
    <submittedName>
        <fullName evidence="2">Zn-dependent hydrolase</fullName>
    </submittedName>
</protein>
<evidence type="ECO:0000313" key="2">
    <source>
        <dbReference type="EMBL" id="OXL15840.1"/>
    </source>
</evidence>
<dbReference type="Proteomes" id="UP000215188">
    <property type="component" value="Unassembled WGS sequence"/>
</dbReference>
<feature type="domain" description="Metallo-beta-lactamase" evidence="1">
    <location>
        <begin position="38"/>
        <end position="264"/>
    </location>
</feature>
<dbReference type="EMBL" id="NJGG01000001">
    <property type="protein sequence ID" value="OXL15840.1"/>
    <property type="molecule type" value="Genomic_DNA"/>
</dbReference>
<dbReference type="PANTHER" id="PTHR23131">
    <property type="entry name" value="ENDORIBONUCLEASE LACTB2"/>
    <property type="match status" value="1"/>
</dbReference>
<dbReference type="OrthoDB" id="2971563at2"/>
<dbReference type="PANTHER" id="PTHR23131:SF4">
    <property type="entry name" value="METALLO-BETA-LACTAMASE SUPERFAMILY POTEIN"/>
    <property type="match status" value="1"/>
</dbReference>
<sequence>MQKIIYSFDDQIPKTGTTQVIHAGLKWVRMPLPFALDHINLWLIRDSFEGRDGWTLVDCGVSNEASKNAWLNIFNAELENLPIVRIIVTHMHPDHIGLASWLSERWSAPLWMTMTDYVLAKWLSDPRGSEVGSVAGGGGAADHFARHGLANEEDLIKIRARANYFSNMVSSVPPRFRRIMDQELIQIGGQDWQVLVGYGHAPEHACLWCHETQTLISGDMVLPRISTNVSVFDTEPDADPLGLYLDSLTSLKELPEDVMILPSHGKPFKGLHVRIEQLHAHHRDRLADTLAACKSSPQSARDLVPVLFKRDLDLHQLTFAMGEAIAHLNHLWRGGYLLREVCSDGVLRFSCR</sequence>
<dbReference type="SUPFAM" id="SSF56281">
    <property type="entry name" value="Metallo-hydrolase/oxidoreductase"/>
    <property type="match status" value="1"/>
</dbReference>
<accession>A0A229FW18</accession>
<dbReference type="InterPro" id="IPR048933">
    <property type="entry name" value="B_lactamase-like_C"/>
</dbReference>
<organism evidence="2 3">
    <name type="scientific">Polynucleobacter cosmopolitanus</name>
    <dbReference type="NCBI Taxonomy" id="351345"/>
    <lineage>
        <taxon>Bacteria</taxon>
        <taxon>Pseudomonadati</taxon>
        <taxon>Pseudomonadota</taxon>
        <taxon>Betaproteobacteria</taxon>
        <taxon>Burkholderiales</taxon>
        <taxon>Burkholderiaceae</taxon>
        <taxon>Polynucleobacter</taxon>
    </lineage>
</organism>
<dbReference type="AlphaFoldDB" id="A0A229FW18"/>
<dbReference type="InterPro" id="IPR036866">
    <property type="entry name" value="RibonucZ/Hydroxyglut_hydro"/>
</dbReference>
<proteinExistence type="predicted"/>
<keyword evidence="3" id="KW-1185">Reference proteome</keyword>
<name>A0A229FW18_9BURK</name>
<dbReference type="Pfam" id="PF00753">
    <property type="entry name" value="Lactamase_B"/>
    <property type="match status" value="1"/>
</dbReference>
<dbReference type="InterPro" id="IPR050662">
    <property type="entry name" value="Sec-metab_biosynth-thioest"/>
</dbReference>
<dbReference type="InterPro" id="IPR036388">
    <property type="entry name" value="WH-like_DNA-bd_sf"/>
</dbReference>
<evidence type="ECO:0000259" key="1">
    <source>
        <dbReference type="SMART" id="SM00849"/>
    </source>
</evidence>
<comment type="caution">
    <text evidence="2">The sequence shown here is derived from an EMBL/GenBank/DDBJ whole genome shotgun (WGS) entry which is preliminary data.</text>
</comment>
<dbReference type="SMART" id="SM00849">
    <property type="entry name" value="Lactamase_B"/>
    <property type="match status" value="1"/>
</dbReference>
<evidence type="ECO:0000313" key="3">
    <source>
        <dbReference type="Proteomes" id="UP000215188"/>
    </source>
</evidence>
<dbReference type="Gene3D" id="1.10.10.10">
    <property type="entry name" value="Winged helix-like DNA-binding domain superfamily/Winged helix DNA-binding domain"/>
    <property type="match status" value="1"/>
</dbReference>
<dbReference type="Gene3D" id="3.60.15.10">
    <property type="entry name" value="Ribonuclease Z/Hydroxyacylglutathione hydrolase-like"/>
    <property type="match status" value="1"/>
</dbReference>
<dbReference type="GO" id="GO:0016787">
    <property type="term" value="F:hydrolase activity"/>
    <property type="evidence" value="ECO:0007669"/>
    <property type="project" value="UniProtKB-KW"/>
</dbReference>
<keyword evidence="2" id="KW-0378">Hydrolase</keyword>
<gene>
    <name evidence="2" type="ORF">AOC33_01710</name>
</gene>